<gene>
    <name evidence="11" type="primary">folK</name>
    <name evidence="12" type="ORF">DWY69_22470</name>
    <name evidence="11" type="ORF">DXC51_22050</name>
</gene>
<evidence type="ECO:0000256" key="8">
    <source>
        <dbReference type="ARBA" id="ARBA00022909"/>
    </source>
</evidence>
<keyword evidence="8 9" id="KW-0289">Folate biosynthesis</keyword>
<comment type="catalytic activity">
    <reaction evidence="9">
        <text>7,8-dihydroneopterin = 6-hydroxymethyl-7,8-dihydropterin + glycolaldehyde</text>
        <dbReference type="Rhea" id="RHEA:10540"/>
        <dbReference type="ChEBI" id="CHEBI:17001"/>
        <dbReference type="ChEBI" id="CHEBI:17071"/>
        <dbReference type="ChEBI" id="CHEBI:44841"/>
        <dbReference type="EC" id="4.1.2.25"/>
    </reaction>
</comment>
<dbReference type="EC" id="2.7.6.3" evidence="9"/>
<comment type="similarity">
    <text evidence="3">In the N-terminal section; belongs to the DHNA family.</text>
</comment>
<dbReference type="SMART" id="SM00905">
    <property type="entry name" value="FolB"/>
    <property type="match status" value="1"/>
</dbReference>
<dbReference type="EMBL" id="QVLV01000020">
    <property type="protein sequence ID" value="RGE56848.1"/>
    <property type="molecule type" value="Genomic_DNA"/>
</dbReference>
<dbReference type="GO" id="GO:0003848">
    <property type="term" value="F:2-amino-4-hydroxy-6-hydroxymethyldihydropteridine diphosphokinase activity"/>
    <property type="evidence" value="ECO:0007669"/>
    <property type="project" value="UniProtKB-EC"/>
</dbReference>
<dbReference type="OrthoDB" id="9808041at2"/>
<comment type="function">
    <text evidence="9">Catalyzes the conversion of 7,8-dihydroneopterin to 6-hydroxymethyl-7,8-dihydropterin.</text>
</comment>
<evidence type="ECO:0000256" key="3">
    <source>
        <dbReference type="ARBA" id="ARBA00009640"/>
    </source>
</evidence>
<dbReference type="SUPFAM" id="SSF55620">
    <property type="entry name" value="Tetrahydrobiopterin biosynthesis enzymes-like"/>
    <property type="match status" value="1"/>
</dbReference>
<dbReference type="InterPro" id="IPR043133">
    <property type="entry name" value="GTP-CH-I_C/QueF"/>
</dbReference>
<dbReference type="Proteomes" id="UP000261166">
    <property type="component" value="Unassembled WGS sequence"/>
</dbReference>
<keyword evidence="5" id="KW-0547">Nucleotide-binding</keyword>
<name>A0A3E3HYD1_9FIRM</name>
<dbReference type="CDD" id="cd00534">
    <property type="entry name" value="DHNA_DHNTPE"/>
    <property type="match status" value="1"/>
</dbReference>
<keyword evidence="9" id="KW-0456">Lyase</keyword>
<comment type="caution">
    <text evidence="11">The sequence shown here is derived from an EMBL/GenBank/DDBJ whole genome shotgun (WGS) entry which is preliminary data.</text>
</comment>
<dbReference type="InterPro" id="IPR006157">
    <property type="entry name" value="FolB_dom"/>
</dbReference>
<evidence type="ECO:0000256" key="4">
    <source>
        <dbReference type="ARBA" id="ARBA00022679"/>
    </source>
</evidence>
<dbReference type="AlphaFoldDB" id="A0A3E3HYD1"/>
<comment type="catalytic activity">
    <reaction evidence="1">
        <text>6-hydroxymethyl-7,8-dihydropterin + ATP = (7,8-dihydropterin-6-yl)methyl diphosphate + AMP + H(+)</text>
        <dbReference type="Rhea" id="RHEA:11412"/>
        <dbReference type="ChEBI" id="CHEBI:15378"/>
        <dbReference type="ChEBI" id="CHEBI:30616"/>
        <dbReference type="ChEBI" id="CHEBI:44841"/>
        <dbReference type="ChEBI" id="CHEBI:72950"/>
        <dbReference type="ChEBI" id="CHEBI:456215"/>
        <dbReference type="EC" id="2.7.6.3"/>
    </reaction>
</comment>
<keyword evidence="4 11" id="KW-0808">Transferase</keyword>
<dbReference type="GO" id="GO:0005524">
    <property type="term" value="F:ATP binding"/>
    <property type="evidence" value="ECO:0007669"/>
    <property type="project" value="UniProtKB-KW"/>
</dbReference>
<comment type="pathway">
    <text evidence="2">Cofactor biosynthesis; tetrahydrofolate biosynthesis; 2-amino-4-hydroxy-6-hydroxymethyl-7,8-dihydropteridine diphosphate from 7,8-dihydroneopterin triphosphate: step 4/4.</text>
</comment>
<evidence type="ECO:0000259" key="10">
    <source>
        <dbReference type="PROSITE" id="PS00794"/>
    </source>
</evidence>
<proteinExistence type="inferred from homology"/>
<protein>
    <recommendedName>
        <fullName evidence="9">Bifunctional folate synthesis protein</fullName>
    </recommendedName>
    <domain>
        <recommendedName>
            <fullName evidence="9">Dihydroneopterin aldolase</fullName>
            <shortName evidence="9">DHNA</shortName>
            <ecNumber evidence="9">4.1.2.25</ecNumber>
        </recommendedName>
        <alternativeName>
            <fullName evidence="9">7,8-dihydroneopterin aldolase</fullName>
        </alternativeName>
    </domain>
    <domain>
        <recommendedName>
            <fullName evidence="9">2-amino-4-hydroxy-6-hydroxymethyldihydropteridine pyrophosphokinase</fullName>
            <ecNumber evidence="9">2.7.6.3</ecNumber>
        </recommendedName>
        <alternativeName>
            <fullName evidence="9">6-hydroxymethyl-7,8-dihydropterin pyrophosphokinase</fullName>
            <shortName evidence="9">PPPK</shortName>
        </alternativeName>
        <alternativeName>
            <fullName evidence="9">7,8-dihydro-6-hydroxymethylpterin pyrophosphokinase</fullName>
            <shortName evidence="9">HPPK</shortName>
        </alternativeName>
    </domain>
</protein>
<comment type="pathway">
    <text evidence="9">Cofactor biosynthesis; tetrahydrofolate biosynthesis; 2-amino-4-hydroxy-6-hydroxymethyl-7,8-dihydropteridine diphosphate from 7,8-dihydroneopterin triphosphate: step 3/4.</text>
</comment>
<dbReference type="PANTHER" id="PTHR43071:SF1">
    <property type="entry name" value="2-AMINO-4-HYDROXY-6-HYDROXYMETHYLDIHYDROPTERIDINE PYROPHOSPHOKINASE"/>
    <property type="match status" value="1"/>
</dbReference>
<dbReference type="NCBIfam" id="TIGR01498">
    <property type="entry name" value="folK"/>
    <property type="match status" value="1"/>
</dbReference>
<dbReference type="InterPro" id="IPR000550">
    <property type="entry name" value="Hppk"/>
</dbReference>
<keyword evidence="13" id="KW-1185">Reference proteome</keyword>
<comment type="similarity">
    <text evidence="9">Belongs to the DHNA family.</text>
</comment>
<dbReference type="NCBIfam" id="TIGR00526">
    <property type="entry name" value="folB_dom"/>
    <property type="match status" value="1"/>
</dbReference>
<dbReference type="Pfam" id="PF01288">
    <property type="entry name" value="HPPK"/>
    <property type="match status" value="1"/>
</dbReference>
<dbReference type="CDD" id="cd00483">
    <property type="entry name" value="HPPK"/>
    <property type="match status" value="1"/>
</dbReference>
<dbReference type="SUPFAM" id="SSF55083">
    <property type="entry name" value="6-hydroxymethyl-7,8-dihydropterin pyrophosphokinase, HPPK"/>
    <property type="match status" value="1"/>
</dbReference>
<dbReference type="PANTHER" id="PTHR43071">
    <property type="entry name" value="2-AMINO-4-HYDROXY-6-HYDROXYMETHYLDIHYDROPTERIDINE PYROPHOSPHOKINASE"/>
    <property type="match status" value="1"/>
</dbReference>
<dbReference type="GO" id="GO:0046654">
    <property type="term" value="P:tetrahydrofolate biosynthetic process"/>
    <property type="evidence" value="ECO:0007669"/>
    <property type="project" value="UniProtKB-UniRule"/>
</dbReference>
<organism evidence="11 13">
    <name type="scientific">Eisenbergiella massiliensis</name>
    <dbReference type="NCBI Taxonomy" id="1720294"/>
    <lineage>
        <taxon>Bacteria</taxon>
        <taxon>Bacillati</taxon>
        <taxon>Bacillota</taxon>
        <taxon>Clostridia</taxon>
        <taxon>Lachnospirales</taxon>
        <taxon>Lachnospiraceae</taxon>
        <taxon>Eisenbergiella</taxon>
    </lineage>
</organism>
<evidence type="ECO:0000313" key="11">
    <source>
        <dbReference type="EMBL" id="RGE56848.1"/>
    </source>
</evidence>
<evidence type="ECO:0000256" key="2">
    <source>
        <dbReference type="ARBA" id="ARBA00005051"/>
    </source>
</evidence>
<keyword evidence="6 11" id="KW-0418">Kinase</keyword>
<dbReference type="EMBL" id="QVLU01000024">
    <property type="protein sequence ID" value="RGE67484.1"/>
    <property type="molecule type" value="Genomic_DNA"/>
</dbReference>
<dbReference type="UniPathway" id="UPA00077">
    <property type="reaction ID" value="UER00154"/>
</dbReference>
<dbReference type="InterPro" id="IPR035907">
    <property type="entry name" value="Hppk_sf"/>
</dbReference>
<dbReference type="Gene3D" id="3.30.1130.10">
    <property type="match status" value="1"/>
</dbReference>
<dbReference type="Gene3D" id="3.30.70.560">
    <property type="entry name" value="7,8-Dihydro-6-hydroxymethylpterin-pyrophosphokinase HPPK"/>
    <property type="match status" value="1"/>
</dbReference>
<dbReference type="NCBIfam" id="TIGR00525">
    <property type="entry name" value="folB"/>
    <property type="match status" value="1"/>
</dbReference>
<dbReference type="Pfam" id="PF02152">
    <property type="entry name" value="FolB"/>
    <property type="match status" value="1"/>
</dbReference>
<evidence type="ECO:0000256" key="9">
    <source>
        <dbReference type="RuleBase" id="RU362079"/>
    </source>
</evidence>
<keyword evidence="7" id="KW-0067">ATP-binding</keyword>
<evidence type="ECO:0000313" key="12">
    <source>
        <dbReference type="EMBL" id="RGE67484.1"/>
    </source>
</evidence>
<dbReference type="GO" id="GO:0046656">
    <property type="term" value="P:folic acid biosynthetic process"/>
    <property type="evidence" value="ECO:0007669"/>
    <property type="project" value="UniProtKB-UniRule"/>
</dbReference>
<evidence type="ECO:0000256" key="1">
    <source>
        <dbReference type="ARBA" id="ARBA00000198"/>
    </source>
</evidence>
<evidence type="ECO:0000256" key="5">
    <source>
        <dbReference type="ARBA" id="ARBA00022741"/>
    </source>
</evidence>
<evidence type="ECO:0000313" key="13">
    <source>
        <dbReference type="Proteomes" id="UP000260812"/>
    </source>
</evidence>
<reference evidence="11 14" key="1">
    <citation type="submission" date="2018-08" db="EMBL/GenBank/DDBJ databases">
        <title>A genome reference for cultivated species of the human gut microbiota.</title>
        <authorList>
            <person name="Zou Y."/>
            <person name="Xue W."/>
            <person name="Luo G."/>
        </authorList>
    </citation>
    <scope>NUCLEOTIDE SEQUENCE [LARGE SCALE GENOMIC DNA]</scope>
    <source>
        <strain evidence="12 14">AF26-4BH</strain>
        <strain evidence="11">TF05-5AC</strain>
    </source>
</reference>
<feature type="domain" description="7,8-dihydro-6-hydroxymethylpterin-pyrophosphokinase" evidence="10">
    <location>
        <begin position="206"/>
        <end position="217"/>
    </location>
</feature>
<evidence type="ECO:0000313" key="14">
    <source>
        <dbReference type="Proteomes" id="UP000261166"/>
    </source>
</evidence>
<dbReference type="PROSITE" id="PS00794">
    <property type="entry name" value="HPPK"/>
    <property type="match status" value="1"/>
</dbReference>
<evidence type="ECO:0000256" key="7">
    <source>
        <dbReference type="ARBA" id="ARBA00022840"/>
    </source>
</evidence>
<dbReference type="EC" id="4.1.2.25" evidence="9"/>
<dbReference type="GO" id="GO:0004150">
    <property type="term" value="F:dihydroneopterin aldolase activity"/>
    <property type="evidence" value="ECO:0007669"/>
    <property type="project" value="UniProtKB-UniRule"/>
</dbReference>
<dbReference type="InterPro" id="IPR006156">
    <property type="entry name" value="Dihydroneopterin_aldolase"/>
</dbReference>
<evidence type="ECO:0000256" key="6">
    <source>
        <dbReference type="ARBA" id="ARBA00022777"/>
    </source>
</evidence>
<dbReference type="RefSeq" id="WP_021634098.1">
    <property type="nucleotide sequence ID" value="NZ_CALBAU010000090.1"/>
</dbReference>
<dbReference type="Proteomes" id="UP000260812">
    <property type="component" value="Unassembled WGS sequence"/>
</dbReference>
<accession>A0A3E3HYD1</accession>
<sequence>MDQIRIKGLEIFAHHGVYPEEKEKGQHFFLDAVLYTDTRRAGLTDRLELSTDYGEVCRLMNEVMCAQTYDLIERAAEQTAQEVLLAFPLIRRLELELHKPEAPIPLPFGDVSVRIERGWHRAFVAFGSNMGDKEYYLEKGLKELKEHPLCRPVKVSKVYRTTPYGGVEQEDFLNGVMELETLLTPFELLEKLQQVERQAGRERKVHWGPRTLDLDLLLYDDCVIDTETLTVPHPDMQNRDFVLAPLCEIAPFVRHPFTGKTAKQMLEELKHNGEKHVVDTAQNKLD</sequence>
<dbReference type="GO" id="GO:0016301">
    <property type="term" value="F:kinase activity"/>
    <property type="evidence" value="ECO:0007669"/>
    <property type="project" value="UniProtKB-KW"/>
</dbReference>
<dbReference type="GeneID" id="97989470"/>